<feature type="region of interest" description="Disordered" evidence="1">
    <location>
        <begin position="31"/>
        <end position="99"/>
    </location>
</feature>
<gene>
    <name evidence="2" type="ORF">TRFO_22435</name>
</gene>
<proteinExistence type="predicted"/>
<name>A0A1J4KCI3_9EUKA</name>
<feature type="compositionally biased region" description="Low complexity" evidence="1">
    <location>
        <begin position="143"/>
        <end position="167"/>
    </location>
</feature>
<organism evidence="2 3">
    <name type="scientific">Tritrichomonas foetus</name>
    <dbReference type="NCBI Taxonomy" id="1144522"/>
    <lineage>
        <taxon>Eukaryota</taxon>
        <taxon>Metamonada</taxon>
        <taxon>Parabasalia</taxon>
        <taxon>Tritrichomonadida</taxon>
        <taxon>Tritrichomonadidae</taxon>
        <taxon>Tritrichomonas</taxon>
    </lineage>
</organism>
<evidence type="ECO:0000313" key="3">
    <source>
        <dbReference type="Proteomes" id="UP000179807"/>
    </source>
</evidence>
<feature type="compositionally biased region" description="Polar residues" evidence="1">
    <location>
        <begin position="78"/>
        <end position="99"/>
    </location>
</feature>
<feature type="compositionally biased region" description="Basic residues" evidence="1">
    <location>
        <begin position="46"/>
        <end position="59"/>
    </location>
</feature>
<dbReference type="GeneID" id="94837260"/>
<evidence type="ECO:0000313" key="2">
    <source>
        <dbReference type="EMBL" id="OHT08923.1"/>
    </source>
</evidence>
<feature type="compositionally biased region" description="Basic and acidic residues" evidence="1">
    <location>
        <begin position="31"/>
        <end position="45"/>
    </location>
</feature>
<dbReference type="Proteomes" id="UP000179807">
    <property type="component" value="Unassembled WGS sequence"/>
</dbReference>
<keyword evidence="3" id="KW-1185">Reference proteome</keyword>
<dbReference type="RefSeq" id="XP_068362059.1">
    <property type="nucleotide sequence ID" value="XM_068502556.1"/>
</dbReference>
<feature type="region of interest" description="Disordered" evidence="1">
    <location>
        <begin position="141"/>
        <end position="183"/>
    </location>
</feature>
<dbReference type="EMBL" id="MLAK01000654">
    <property type="protein sequence ID" value="OHT08923.1"/>
    <property type="molecule type" value="Genomic_DNA"/>
</dbReference>
<dbReference type="VEuPathDB" id="TrichDB:TRFO_22435"/>
<sequence>MKSFSENPILSKMSKKDDDLFGVLHNLETLLKTEKRKTSSPEKNRFVKKTKKSKGRLSKRSGNSPKGPRKLYSDSKKVSQPRTVTPQKYNSNKYDSSAEGSTLTLNQQNMLCIYFLRWIKRCTQKLEKKNNVHQNDFLFDPTNSVKSSNQDSQSNSVNSNRTSTNTHHQNHPKVSFAQKVQPRVHVSKPDDYIDDLLDDVYQLNLEDTSPLPTSNNKKVASIVEGDFNNPNSSDFHYDSYEISEKSLSLLPPHGEGEVTEFNPHKF</sequence>
<comment type="caution">
    <text evidence="2">The sequence shown here is derived from an EMBL/GenBank/DDBJ whole genome shotgun (WGS) entry which is preliminary data.</text>
</comment>
<protein>
    <submittedName>
        <fullName evidence="2">Uncharacterized protein</fullName>
    </submittedName>
</protein>
<dbReference type="AlphaFoldDB" id="A0A1J4KCI3"/>
<accession>A0A1J4KCI3</accession>
<reference evidence="2" key="1">
    <citation type="submission" date="2016-10" db="EMBL/GenBank/DDBJ databases">
        <authorList>
            <person name="Benchimol M."/>
            <person name="Almeida L.G."/>
            <person name="Vasconcelos A.T."/>
            <person name="Perreira-Neves A."/>
            <person name="Rosa I.A."/>
            <person name="Tasca T."/>
            <person name="Bogo M.R."/>
            <person name="de Souza W."/>
        </authorList>
    </citation>
    <scope>NUCLEOTIDE SEQUENCE [LARGE SCALE GENOMIC DNA]</scope>
    <source>
        <strain evidence="2">K</strain>
    </source>
</reference>
<evidence type="ECO:0000256" key="1">
    <source>
        <dbReference type="SAM" id="MobiDB-lite"/>
    </source>
</evidence>